<dbReference type="EMBL" id="CP045908">
    <property type="protein sequence ID" value="QQP32972.1"/>
    <property type="molecule type" value="Genomic_DNA"/>
</dbReference>
<sequence>TRPPSLDADNLSEYSHTTQPSIGGSGKEDITSTKSESSPISTPQTNKRKSLQDRKLRPKSVTENEKNNLLRHSPPPDILSSSAIQEEDSVPELPSVSALQHLGKGRPKRPKKHAPTRGTIQIQEESSSSSIHEGLDKFFGSSHHHSPIHESNSDSPSKSSPTKLSCLTSSALDEEDDYIKPEKKSSGSISDLFARSKKKSTSDSPSSPPPLLKTTSLLDPESSSILPGRRPRSSLEDSAPSSPPSESEMLLSGGKKTPEEVARRHGVGLGGNMLAEMKAKQEKRSSAL</sequence>
<dbReference type="Pfam" id="PF16000">
    <property type="entry name" value="CARMIL_C"/>
    <property type="match status" value="1"/>
</dbReference>
<feature type="compositionally biased region" description="Low complexity" evidence="1">
    <location>
        <begin position="236"/>
        <end position="252"/>
    </location>
</feature>
<dbReference type="InterPro" id="IPR031943">
    <property type="entry name" value="CARMIL_C"/>
</dbReference>
<dbReference type="Proteomes" id="UP000595437">
    <property type="component" value="Chromosome 20"/>
</dbReference>
<feature type="compositionally biased region" description="Basic residues" evidence="1">
    <location>
        <begin position="103"/>
        <end position="115"/>
    </location>
</feature>
<keyword evidence="5" id="KW-1185">Reference proteome</keyword>
<feature type="compositionally biased region" description="Polar residues" evidence="1">
    <location>
        <begin position="32"/>
        <end position="45"/>
    </location>
</feature>
<proteinExistence type="predicted"/>
<feature type="compositionally biased region" description="Low complexity" evidence="1">
    <location>
        <begin position="120"/>
        <end position="131"/>
    </location>
</feature>
<reference evidence="4" key="2">
    <citation type="journal article" name="Sci. Data">
        <title>Chromosome-scale genome assembly of the sea louse Caligus rogercresseyi by SMRT sequencing and Hi-C analysis.</title>
        <authorList>
            <person name="Gallardo-Escarate C."/>
            <person name="Valenzuela-Munoz V."/>
            <person name="Nunez-Acuna G."/>
            <person name="Valenzuela-Miranda D."/>
            <person name="Goncalves A.T."/>
            <person name="Escobar-Sepulveda H."/>
            <person name="Liachko I."/>
            <person name="Nelson B."/>
            <person name="Roberts S."/>
            <person name="Warren W."/>
        </authorList>
    </citation>
    <scope>NUCLEOTIDE SEQUENCE</scope>
    <source>
        <tissue evidence="4">Whole tissue</tissue>
    </source>
</reference>
<dbReference type="Proteomes" id="UP000595437">
    <property type="component" value="Chromosome 19"/>
</dbReference>
<feature type="compositionally biased region" description="Low complexity" evidence="1">
    <location>
        <begin position="153"/>
        <end position="170"/>
    </location>
</feature>
<protein>
    <recommendedName>
        <fullName evidence="2">CARMIL C-terminal domain-containing protein</fullName>
    </recommendedName>
</protein>
<dbReference type="AlphaFoldDB" id="A0A7T8GME9"/>
<feature type="compositionally biased region" description="Basic and acidic residues" evidence="1">
    <location>
        <begin position="277"/>
        <end position="288"/>
    </location>
</feature>
<feature type="non-terminal residue" evidence="4">
    <location>
        <position position="1"/>
    </location>
</feature>
<feature type="region of interest" description="Disordered" evidence="1">
    <location>
        <begin position="1"/>
        <end position="288"/>
    </location>
</feature>
<organism evidence="4 5">
    <name type="scientific">Caligus rogercresseyi</name>
    <name type="common">Sea louse</name>
    <dbReference type="NCBI Taxonomy" id="217165"/>
    <lineage>
        <taxon>Eukaryota</taxon>
        <taxon>Metazoa</taxon>
        <taxon>Ecdysozoa</taxon>
        <taxon>Arthropoda</taxon>
        <taxon>Crustacea</taxon>
        <taxon>Multicrustacea</taxon>
        <taxon>Hexanauplia</taxon>
        <taxon>Copepoda</taxon>
        <taxon>Siphonostomatoida</taxon>
        <taxon>Caligidae</taxon>
        <taxon>Caligus</taxon>
    </lineage>
</organism>
<feature type="domain" description="CARMIL C-terminal" evidence="2">
    <location>
        <begin position="27"/>
        <end position="163"/>
    </location>
</feature>
<dbReference type="OrthoDB" id="18598at2759"/>
<reference evidence="5" key="1">
    <citation type="submission" date="2021-01" db="EMBL/GenBank/DDBJ databases">
        <title>Caligus Genome Assembly.</title>
        <authorList>
            <person name="Gallardo-Escarate C."/>
        </authorList>
    </citation>
    <scope>NUCLEOTIDE SEQUENCE [LARGE SCALE GENOMIC DNA]</scope>
</reference>
<evidence type="ECO:0000313" key="3">
    <source>
        <dbReference type="EMBL" id="QQP32282.1"/>
    </source>
</evidence>
<evidence type="ECO:0000313" key="4">
    <source>
        <dbReference type="EMBL" id="QQP32972.1"/>
    </source>
</evidence>
<accession>A0A7T8GME9</accession>
<feature type="non-terminal residue" evidence="4">
    <location>
        <position position="288"/>
    </location>
</feature>
<gene>
    <name evidence="4" type="ORF">FKW44_024177</name>
    <name evidence="3" type="ORF">FKW44_024531</name>
</gene>
<evidence type="ECO:0000259" key="2">
    <source>
        <dbReference type="Pfam" id="PF16000"/>
    </source>
</evidence>
<dbReference type="EMBL" id="CP045909">
    <property type="protein sequence ID" value="QQP32282.1"/>
    <property type="molecule type" value="Genomic_DNA"/>
</dbReference>
<evidence type="ECO:0000313" key="5">
    <source>
        <dbReference type="Proteomes" id="UP000595437"/>
    </source>
</evidence>
<name>A0A7T8GME9_CALRO</name>
<feature type="compositionally biased region" description="Polar residues" evidence="1">
    <location>
        <begin position="12"/>
        <end position="22"/>
    </location>
</feature>
<feature type="compositionally biased region" description="Basic and acidic residues" evidence="1">
    <location>
        <begin position="50"/>
        <end position="68"/>
    </location>
</feature>
<evidence type="ECO:0000256" key="1">
    <source>
        <dbReference type="SAM" id="MobiDB-lite"/>
    </source>
</evidence>